<dbReference type="KEGG" id="mehf:MmiHf6_07850"/>
<evidence type="ECO:0000313" key="2">
    <source>
        <dbReference type="Proteomes" id="UP001302978"/>
    </source>
</evidence>
<evidence type="ECO:0000313" key="1">
    <source>
        <dbReference type="EMBL" id="WNY23478.1"/>
    </source>
</evidence>
<proteinExistence type="predicted"/>
<organism evidence="1 2">
    <name type="scientific">Methanimicrococcus hongohii</name>
    <dbReference type="NCBI Taxonomy" id="3028295"/>
    <lineage>
        <taxon>Archaea</taxon>
        <taxon>Methanobacteriati</taxon>
        <taxon>Methanobacteriota</taxon>
        <taxon>Stenosarchaea group</taxon>
        <taxon>Methanomicrobia</taxon>
        <taxon>Methanosarcinales</taxon>
        <taxon>Methanosarcinaceae</taxon>
        <taxon>Methanimicrococcus</taxon>
    </lineage>
</organism>
<accession>A0AA96V1S9</accession>
<sequence>MEDILIDVRKKLSEKGFIQNDLLTWGMKREASISLNRENVFFGIKDGEFMILPFTDFNTVLYDQVKYYKKGEVEIKFLSFFGTFKITFKNGSKKKSTKYGLLAGREDIKEIILVFYD</sequence>
<name>A0AA96V1S9_9EURY</name>
<protein>
    <submittedName>
        <fullName evidence="1">Uncharacterized protein</fullName>
    </submittedName>
</protein>
<dbReference type="AlphaFoldDB" id="A0AA96V1S9"/>
<reference evidence="1 2" key="1">
    <citation type="submission" date="2023-07" db="EMBL/GenBank/DDBJ databases">
        <title>Closed genoem sequence of Methanomicrococcus sp. Hf6.</title>
        <authorList>
            <person name="Poehlein A."/>
            <person name="Protasov E."/>
            <person name="Platt K."/>
            <person name="Reeh H."/>
            <person name="Daniel R."/>
            <person name="Brune A."/>
        </authorList>
    </citation>
    <scope>NUCLEOTIDE SEQUENCE [LARGE SCALE GENOMIC DNA]</scope>
    <source>
        <strain evidence="1 2">Hf6</strain>
    </source>
</reference>
<dbReference type="GeneID" id="85195307"/>
<keyword evidence="2" id="KW-1185">Reference proteome</keyword>
<dbReference type="Proteomes" id="UP001302978">
    <property type="component" value="Chromosome"/>
</dbReference>
<dbReference type="RefSeq" id="WP_316558502.1">
    <property type="nucleotide sequence ID" value="NZ_CP131059.1"/>
</dbReference>
<gene>
    <name evidence="1" type="ORF">MmiHf6_07850</name>
</gene>
<dbReference type="EMBL" id="CP131059">
    <property type="protein sequence ID" value="WNY23478.1"/>
    <property type="molecule type" value="Genomic_DNA"/>
</dbReference>